<dbReference type="KEGG" id="mflg:ABS361_02760"/>
<feature type="region of interest" description="Disordered" evidence="2">
    <location>
        <begin position="95"/>
        <end position="181"/>
    </location>
</feature>
<reference evidence="3" key="1">
    <citation type="submission" date="2024-06" db="EMBL/GenBank/DDBJ databases">
        <title>Methylostella associata gen. nov., sp. nov., a novel Ancalomicrobiaceae-affiliated facultatively methylotrophic bacteria that feed on methanotrophs of the genus Methylococcus.</title>
        <authorList>
            <person name="Saltykova V."/>
            <person name="Danilova O.V."/>
            <person name="Oshkin I.Y."/>
            <person name="Belova S.E."/>
            <person name="Pimenov N.V."/>
            <person name="Dedysh S.N."/>
        </authorList>
    </citation>
    <scope>NUCLEOTIDE SEQUENCE</scope>
    <source>
        <strain evidence="3">S20</strain>
    </source>
</reference>
<protein>
    <recommendedName>
        <fullName evidence="4">Cell division protein FtsL</fullName>
    </recommendedName>
</protein>
<dbReference type="AlphaFoldDB" id="A0AAU7XBA2"/>
<gene>
    <name evidence="3" type="ORF">ABS361_02760</name>
</gene>
<keyword evidence="1" id="KW-0175">Coiled coil</keyword>
<evidence type="ECO:0000256" key="1">
    <source>
        <dbReference type="SAM" id="Coils"/>
    </source>
</evidence>
<dbReference type="RefSeq" id="WP_407050321.1">
    <property type="nucleotide sequence ID" value="NZ_CP158568.1"/>
</dbReference>
<sequence>MLRTLNIALIALMLGGAGVVYQLKYEAERAANKVSKVSRKIEQERDAIATLKAEWSLLNQPKRLQELVERYRSYLELDPLDPMQIGAIDEIPFRPQPAADRGLAPTGPQPVTPLPNGPRNAQASMKLNAGAAKSIEHTGSIPPKSGPKATDRAPTAPKVGDPTKAQGVDPRPNDPLLKILH</sequence>
<feature type="coiled-coil region" evidence="1">
    <location>
        <begin position="27"/>
        <end position="54"/>
    </location>
</feature>
<feature type="compositionally biased region" description="Pro residues" evidence="2">
    <location>
        <begin position="107"/>
        <end position="116"/>
    </location>
</feature>
<dbReference type="EMBL" id="CP158568">
    <property type="protein sequence ID" value="XBY45231.1"/>
    <property type="molecule type" value="Genomic_DNA"/>
</dbReference>
<evidence type="ECO:0008006" key="4">
    <source>
        <dbReference type="Google" id="ProtNLM"/>
    </source>
</evidence>
<evidence type="ECO:0000256" key="2">
    <source>
        <dbReference type="SAM" id="MobiDB-lite"/>
    </source>
</evidence>
<organism evidence="3">
    <name type="scientific">Methyloraptor flagellatus</name>
    <dbReference type="NCBI Taxonomy" id="3162530"/>
    <lineage>
        <taxon>Bacteria</taxon>
        <taxon>Pseudomonadati</taxon>
        <taxon>Pseudomonadota</taxon>
        <taxon>Alphaproteobacteria</taxon>
        <taxon>Hyphomicrobiales</taxon>
        <taxon>Ancalomicrobiaceae</taxon>
        <taxon>Methyloraptor</taxon>
    </lineage>
</organism>
<name>A0AAU7XBA2_9HYPH</name>
<evidence type="ECO:0000313" key="3">
    <source>
        <dbReference type="EMBL" id="XBY45231.1"/>
    </source>
</evidence>
<proteinExistence type="predicted"/>
<accession>A0AAU7XBA2</accession>